<evidence type="ECO:0000256" key="3">
    <source>
        <dbReference type="PROSITE-ProRule" id="PRU00339"/>
    </source>
</evidence>
<keyword evidence="1" id="KW-0677">Repeat</keyword>
<proteinExistence type="predicted"/>
<dbReference type="Proteomes" id="UP001162131">
    <property type="component" value="Unassembled WGS sequence"/>
</dbReference>
<organism evidence="4 5">
    <name type="scientific">Blepharisma stoltei</name>
    <dbReference type="NCBI Taxonomy" id="1481888"/>
    <lineage>
        <taxon>Eukaryota</taxon>
        <taxon>Sar</taxon>
        <taxon>Alveolata</taxon>
        <taxon>Ciliophora</taxon>
        <taxon>Postciliodesmatophora</taxon>
        <taxon>Heterotrichea</taxon>
        <taxon>Heterotrichida</taxon>
        <taxon>Blepharismidae</taxon>
        <taxon>Blepharisma</taxon>
    </lineage>
</organism>
<evidence type="ECO:0000256" key="2">
    <source>
        <dbReference type="ARBA" id="ARBA00022803"/>
    </source>
</evidence>
<gene>
    <name evidence="4" type="ORF">BSTOLATCC_MIC48172</name>
</gene>
<evidence type="ECO:0000313" key="5">
    <source>
        <dbReference type="Proteomes" id="UP001162131"/>
    </source>
</evidence>
<dbReference type="SMART" id="SM00028">
    <property type="entry name" value="TPR"/>
    <property type="match status" value="13"/>
</dbReference>
<feature type="repeat" description="TPR" evidence="3">
    <location>
        <begin position="492"/>
        <end position="525"/>
    </location>
</feature>
<dbReference type="Pfam" id="PF13374">
    <property type="entry name" value="TPR_10"/>
    <property type="match status" value="1"/>
</dbReference>
<comment type="caution">
    <text evidence="4">The sequence shown here is derived from an EMBL/GenBank/DDBJ whole genome shotgun (WGS) entry which is preliminary data.</text>
</comment>
<dbReference type="AlphaFoldDB" id="A0AAU9K5X9"/>
<feature type="repeat" description="TPR" evidence="3">
    <location>
        <begin position="116"/>
        <end position="149"/>
    </location>
</feature>
<dbReference type="InterPro" id="IPR019734">
    <property type="entry name" value="TPR_rpt"/>
</dbReference>
<dbReference type="PROSITE" id="PS50005">
    <property type="entry name" value="TPR"/>
    <property type="match status" value="2"/>
</dbReference>
<reference evidence="4" key="1">
    <citation type="submission" date="2021-09" db="EMBL/GenBank/DDBJ databases">
        <authorList>
            <consortium name="AG Swart"/>
            <person name="Singh M."/>
            <person name="Singh A."/>
            <person name="Seah K."/>
            <person name="Emmerich C."/>
        </authorList>
    </citation>
    <scope>NUCLEOTIDE SEQUENCE</scope>
    <source>
        <strain evidence="4">ATCC30299</strain>
    </source>
</reference>
<name>A0AAU9K5X9_9CILI</name>
<keyword evidence="5" id="KW-1185">Reference proteome</keyword>
<dbReference type="SUPFAM" id="SSF48452">
    <property type="entry name" value="TPR-like"/>
    <property type="match status" value="3"/>
</dbReference>
<dbReference type="Pfam" id="PF13424">
    <property type="entry name" value="TPR_12"/>
    <property type="match status" value="1"/>
</dbReference>
<dbReference type="PANTHER" id="PTHR45641:SF19">
    <property type="entry name" value="NEPHROCYSTIN-3"/>
    <property type="match status" value="1"/>
</dbReference>
<accession>A0AAU9K5X9</accession>
<dbReference type="Pfam" id="PF13181">
    <property type="entry name" value="TPR_8"/>
    <property type="match status" value="1"/>
</dbReference>
<evidence type="ECO:0000256" key="1">
    <source>
        <dbReference type="ARBA" id="ARBA00022737"/>
    </source>
</evidence>
<sequence length="675" mass="77609">MVLRSLWRLGRAASRLNCSASHHTKSLSFLSCQARMLSFRPIRFFVSQSNTIESLQVRVAQLEKEQGDNSLSLISLYDQLGNAFIGMGDSIIATTYFENAIKIIEKQQQRDLDNLKTRYIGLGFMYLEIKDAEKALKIFKKLLQLAKEMQGDNSKEIAIALNYLSVAHKLNKDDEKYNECLDLALPYMQKNINSNDAQVGLYFQVRGEALALKNKVNESIDCLCTSRKIIERSFGPISNELAGIDRNMAFIYLKLGMVNESIDAFERAIHALQTLKVFDESLIELYRHLAYLYKRINNLKKSKETIEEGAEVVKKTKGDNKHLLAIYYNFVGYDFKFLGDLKASKEWLHKSLEIFETLEIENTEQMGICYQNFSMYSYDCNDNDKAIEYAQKALEIKRATGFSPGEIANSIAALGQYYIFKGELSTAESYLIEAKQLLEDKKVKDETAWDFCLTAFAFLYKAQEKDAEALETFQKAVEIKRRAYGEFHGSFCEVYSSIGELYEKSNSMHEAIEAYKKAIDVNIKVFGRDDLKTYQYLCQLGSAYRTVRKIQEAMEAHNDALEIGLPLFGENHFNTGFIYSCLAKDHRDLQYWDKSIQLHNKAINIYKQCYDSNRDFEQYYGSELYCLGETYEAKGDNINAVQSYTKVKDFYNDTYGENHEFVAEMQTKIDSIIAT</sequence>
<dbReference type="InterPro" id="IPR011990">
    <property type="entry name" value="TPR-like_helical_dom_sf"/>
</dbReference>
<dbReference type="PANTHER" id="PTHR45641">
    <property type="entry name" value="TETRATRICOPEPTIDE REPEAT PROTEIN (AFU_ORTHOLOGUE AFUA_6G03870)"/>
    <property type="match status" value="1"/>
</dbReference>
<protein>
    <submittedName>
        <fullName evidence="4">Uncharacterized protein</fullName>
    </submittedName>
</protein>
<keyword evidence="2 3" id="KW-0802">TPR repeat</keyword>
<dbReference type="Gene3D" id="1.25.40.10">
    <property type="entry name" value="Tetratricopeptide repeat domain"/>
    <property type="match status" value="5"/>
</dbReference>
<evidence type="ECO:0000313" key="4">
    <source>
        <dbReference type="EMBL" id="CAG9329348.1"/>
    </source>
</evidence>
<dbReference type="EMBL" id="CAJZBQ010000047">
    <property type="protein sequence ID" value="CAG9329348.1"/>
    <property type="molecule type" value="Genomic_DNA"/>
</dbReference>